<reference evidence="1 2" key="1">
    <citation type="submission" date="2019-11" db="EMBL/GenBank/DDBJ databases">
        <title>Whole-genome sequence of a the green, strictly anaerobic photosynthetic bacterium Heliobacillus mobilis DSM 6151.</title>
        <authorList>
            <person name="Kyndt J.A."/>
            <person name="Meyer T.E."/>
        </authorList>
    </citation>
    <scope>NUCLEOTIDE SEQUENCE [LARGE SCALE GENOMIC DNA]</scope>
    <source>
        <strain evidence="1 2">DSM 6151</strain>
    </source>
</reference>
<protein>
    <submittedName>
        <fullName evidence="1">Helix-turn-helix domain-containing protein</fullName>
    </submittedName>
</protein>
<dbReference type="InterPro" id="IPR011991">
    <property type="entry name" value="ArsR-like_HTH"/>
</dbReference>
<organism evidence="1 2">
    <name type="scientific">Heliobacterium mobile</name>
    <name type="common">Heliobacillus mobilis</name>
    <dbReference type="NCBI Taxonomy" id="28064"/>
    <lineage>
        <taxon>Bacteria</taxon>
        <taxon>Bacillati</taxon>
        <taxon>Bacillota</taxon>
        <taxon>Clostridia</taxon>
        <taxon>Eubacteriales</taxon>
        <taxon>Heliobacteriaceae</taxon>
        <taxon>Heliobacterium</taxon>
    </lineage>
</organism>
<dbReference type="EMBL" id="WNKU01000006">
    <property type="protein sequence ID" value="MTV48810.1"/>
    <property type="molecule type" value="Genomic_DNA"/>
</dbReference>
<evidence type="ECO:0000313" key="2">
    <source>
        <dbReference type="Proteomes" id="UP000430670"/>
    </source>
</evidence>
<dbReference type="InterPro" id="IPR036388">
    <property type="entry name" value="WH-like_DNA-bd_sf"/>
</dbReference>
<proteinExistence type="predicted"/>
<dbReference type="Proteomes" id="UP000430670">
    <property type="component" value="Unassembled WGS sequence"/>
</dbReference>
<name>A0A6I3SIY0_HELMO</name>
<dbReference type="InterPro" id="IPR036390">
    <property type="entry name" value="WH_DNA-bd_sf"/>
</dbReference>
<dbReference type="SUPFAM" id="SSF46785">
    <property type="entry name" value="Winged helix' DNA-binding domain"/>
    <property type="match status" value="1"/>
</dbReference>
<dbReference type="OrthoDB" id="2729610at2"/>
<evidence type="ECO:0000313" key="1">
    <source>
        <dbReference type="EMBL" id="MTV48810.1"/>
    </source>
</evidence>
<accession>A0A6I3SIY0</accession>
<gene>
    <name evidence="1" type="ORF">GJ688_07425</name>
</gene>
<dbReference type="AlphaFoldDB" id="A0A6I3SIY0"/>
<keyword evidence="2" id="KW-1185">Reference proteome</keyword>
<comment type="caution">
    <text evidence="1">The sequence shown here is derived from an EMBL/GenBank/DDBJ whole genome shotgun (WGS) entry which is preliminary data.</text>
</comment>
<sequence length="245" mass="27286">MFVANEVSRVFEDAQKVSSVFADKTRFSIYQFIVNHPNATCTVKDIAQEFSIHPNVARLHLSKLEEIGLLESGWDHQSMPGRPGRIYRLRQKAISLHFPPREYQLLCELTLDALSELGDGAMASLEKAGYVQGVRMAQAALATPSRNMADDSHPFSELQSIESLSVSVVSHDETKTIIRLRNCTFREAAERYHPLTCALHRALLRGIWETLYVPVEIEALTCQATGDSSCELCVTPKFCGTTVSA</sequence>
<dbReference type="Pfam" id="PF12840">
    <property type="entry name" value="HTH_20"/>
    <property type="match status" value="1"/>
</dbReference>
<dbReference type="Gene3D" id="3.30.1380.20">
    <property type="entry name" value="Trafficking protein particle complex subunit 3"/>
    <property type="match status" value="1"/>
</dbReference>
<dbReference type="Gene3D" id="1.10.10.10">
    <property type="entry name" value="Winged helix-like DNA-binding domain superfamily/Winged helix DNA-binding domain"/>
    <property type="match status" value="1"/>
</dbReference>
<dbReference type="CDD" id="cd00090">
    <property type="entry name" value="HTH_ARSR"/>
    <property type="match status" value="1"/>
</dbReference>